<name>A0ABD2AIR5_VESSQ</name>
<proteinExistence type="predicted"/>
<keyword evidence="1" id="KW-1133">Transmembrane helix</keyword>
<comment type="caution">
    <text evidence="2">The sequence shown here is derived from an EMBL/GenBank/DDBJ whole genome shotgun (WGS) entry which is preliminary data.</text>
</comment>
<keyword evidence="3" id="KW-1185">Reference proteome</keyword>
<organism evidence="2 3">
    <name type="scientific">Vespula squamosa</name>
    <name type="common">Southern yellow jacket</name>
    <name type="synonym">Wasp</name>
    <dbReference type="NCBI Taxonomy" id="30214"/>
    <lineage>
        <taxon>Eukaryota</taxon>
        <taxon>Metazoa</taxon>
        <taxon>Ecdysozoa</taxon>
        <taxon>Arthropoda</taxon>
        <taxon>Hexapoda</taxon>
        <taxon>Insecta</taxon>
        <taxon>Pterygota</taxon>
        <taxon>Neoptera</taxon>
        <taxon>Endopterygota</taxon>
        <taxon>Hymenoptera</taxon>
        <taxon>Apocrita</taxon>
        <taxon>Aculeata</taxon>
        <taxon>Vespoidea</taxon>
        <taxon>Vespidae</taxon>
        <taxon>Vespinae</taxon>
        <taxon>Vespula</taxon>
    </lineage>
</organism>
<protein>
    <submittedName>
        <fullName evidence="2">Uncharacterized protein</fullName>
    </submittedName>
</protein>
<keyword evidence="1" id="KW-0812">Transmembrane</keyword>
<dbReference type="EMBL" id="JAUDFV010000147">
    <property type="protein sequence ID" value="KAL2720420.1"/>
    <property type="molecule type" value="Genomic_DNA"/>
</dbReference>
<gene>
    <name evidence="2" type="ORF">V1478_010686</name>
</gene>
<evidence type="ECO:0000256" key="1">
    <source>
        <dbReference type="SAM" id="Phobius"/>
    </source>
</evidence>
<dbReference type="Proteomes" id="UP001607302">
    <property type="component" value="Unassembled WGS sequence"/>
</dbReference>
<keyword evidence="1" id="KW-0472">Membrane</keyword>
<accession>A0ABD2AIR5</accession>
<reference evidence="2 3" key="1">
    <citation type="journal article" date="2024" name="Ann. Entomol. Soc. Am.">
        <title>Genomic analyses of the southern and eastern yellowjacket wasps (Hymenoptera: Vespidae) reveal evolutionary signatures of social life.</title>
        <authorList>
            <person name="Catto M.A."/>
            <person name="Caine P.B."/>
            <person name="Orr S.E."/>
            <person name="Hunt B.G."/>
            <person name="Goodisman M.A.D."/>
        </authorList>
    </citation>
    <scope>NUCLEOTIDE SEQUENCE [LARGE SCALE GENOMIC DNA]</scope>
    <source>
        <strain evidence="2">233</strain>
        <tissue evidence="2">Head and thorax</tissue>
    </source>
</reference>
<sequence>MKQTIVYFCLLLITNVNNEIHTIFYVRQLIICAEIHIFVEIKSYFQMMLKKDKLQDNSSKKLIELDTNSEYSYYIMTTLIFLKVYFISFAQATISFGLCLQNN</sequence>
<evidence type="ECO:0000313" key="2">
    <source>
        <dbReference type="EMBL" id="KAL2720420.1"/>
    </source>
</evidence>
<dbReference type="AlphaFoldDB" id="A0ABD2AIR5"/>
<evidence type="ECO:0000313" key="3">
    <source>
        <dbReference type="Proteomes" id="UP001607302"/>
    </source>
</evidence>
<feature type="transmembrane region" description="Helical" evidence="1">
    <location>
        <begin position="71"/>
        <end position="94"/>
    </location>
</feature>